<evidence type="ECO:0000256" key="1">
    <source>
        <dbReference type="SAM" id="MobiDB-lite"/>
    </source>
</evidence>
<accession>A0A8S5SGG1</accession>
<sequence>MRLKDTGNAMKHIFDVDVATQYGVNAAILFENIGFWVHYNRTNQTNYHDGTYWTFNSRKALRELFPYMGDKQLRNATQTLVDAGLLITGNYNENFYDRTLWYALTEKGYSIWRNANSTFAQKTNESCRKGEPIPDINPDINTDKVTPSTAVSGKSPRHEYGQYKNVMLTDKDMDKLKAEYPDDWQERIERLSEYMASKGTKYKNHLATIRAWARKDASKPTEKPKDDPYENYTIRW</sequence>
<dbReference type="EMBL" id="BK032592">
    <property type="protein sequence ID" value="DAF50113.1"/>
    <property type="molecule type" value="Genomic_DNA"/>
</dbReference>
<proteinExistence type="predicted"/>
<feature type="region of interest" description="Disordered" evidence="1">
    <location>
        <begin position="214"/>
        <end position="236"/>
    </location>
</feature>
<protein>
    <recommendedName>
        <fullName evidence="3">Replication protein</fullName>
    </recommendedName>
</protein>
<name>A0A8S5SGG1_9CAUD</name>
<reference evidence="2" key="1">
    <citation type="journal article" date="2021" name="Proc. Natl. Acad. Sci. U.S.A.">
        <title>A Catalog of Tens of Thousands of Viruses from Human Metagenomes Reveals Hidden Associations with Chronic Diseases.</title>
        <authorList>
            <person name="Tisza M.J."/>
            <person name="Buck C.B."/>
        </authorList>
    </citation>
    <scope>NUCLEOTIDE SEQUENCE</scope>
    <source>
        <strain evidence="2">CtzyE57</strain>
    </source>
</reference>
<evidence type="ECO:0000313" key="2">
    <source>
        <dbReference type="EMBL" id="DAF50113.1"/>
    </source>
</evidence>
<organism evidence="2">
    <name type="scientific">Siphoviridae sp. ctzyE57</name>
    <dbReference type="NCBI Taxonomy" id="2827982"/>
    <lineage>
        <taxon>Viruses</taxon>
        <taxon>Duplodnaviria</taxon>
        <taxon>Heunggongvirae</taxon>
        <taxon>Uroviricota</taxon>
        <taxon>Caudoviricetes</taxon>
    </lineage>
</organism>
<feature type="compositionally biased region" description="Basic and acidic residues" evidence="1">
    <location>
        <begin position="214"/>
        <end position="228"/>
    </location>
</feature>
<evidence type="ECO:0008006" key="3">
    <source>
        <dbReference type="Google" id="ProtNLM"/>
    </source>
</evidence>